<feature type="transmembrane region" description="Helical" evidence="10">
    <location>
        <begin position="36"/>
        <end position="54"/>
    </location>
</feature>
<feature type="transmembrane region" description="Helical" evidence="10">
    <location>
        <begin position="7"/>
        <end position="30"/>
    </location>
</feature>
<organism evidence="12 13">
    <name type="scientific">Litorilinea aerophila</name>
    <dbReference type="NCBI Taxonomy" id="1204385"/>
    <lineage>
        <taxon>Bacteria</taxon>
        <taxon>Bacillati</taxon>
        <taxon>Chloroflexota</taxon>
        <taxon>Caldilineae</taxon>
        <taxon>Caldilineales</taxon>
        <taxon>Caldilineaceae</taxon>
        <taxon>Litorilinea</taxon>
    </lineage>
</organism>
<evidence type="ECO:0000256" key="10">
    <source>
        <dbReference type="SAM" id="Phobius"/>
    </source>
</evidence>
<comment type="caution">
    <text evidence="12">The sequence shown here is derived from an EMBL/GenBank/DDBJ whole genome shotgun (WGS) entry which is preliminary data.</text>
</comment>
<feature type="transmembrane region" description="Helical" evidence="10">
    <location>
        <begin position="231"/>
        <end position="260"/>
    </location>
</feature>
<evidence type="ECO:0000256" key="2">
    <source>
        <dbReference type="ARBA" id="ARBA00006433"/>
    </source>
</evidence>
<dbReference type="PANTHER" id="PTHR43302:SF5">
    <property type="entry name" value="TRANSPORTER ARSB-RELATED"/>
    <property type="match status" value="1"/>
</dbReference>
<accession>A0A540VAW0</accession>
<evidence type="ECO:0000256" key="6">
    <source>
        <dbReference type="ARBA" id="ARBA00022692"/>
    </source>
</evidence>
<dbReference type="Pfam" id="PF03600">
    <property type="entry name" value="CitMHS"/>
    <property type="match status" value="1"/>
</dbReference>
<dbReference type="OrthoDB" id="9765532at2"/>
<evidence type="ECO:0000256" key="7">
    <source>
        <dbReference type="ARBA" id="ARBA00022849"/>
    </source>
</evidence>
<keyword evidence="7" id="KW-0059">Arsenical resistance</keyword>
<keyword evidence="8 10" id="KW-1133">Transmembrane helix</keyword>
<feature type="transmembrane region" description="Helical" evidence="10">
    <location>
        <begin position="103"/>
        <end position="130"/>
    </location>
</feature>
<evidence type="ECO:0000259" key="11">
    <source>
        <dbReference type="Pfam" id="PF03600"/>
    </source>
</evidence>
<dbReference type="PRINTS" id="PR00758">
    <property type="entry name" value="ARSENICPUMP"/>
</dbReference>
<keyword evidence="6 10" id="KW-0812">Transmembrane</keyword>
<comment type="similarity">
    <text evidence="3">Belongs to the CitM (TC 2.A.11) transporter family.</text>
</comment>
<evidence type="ECO:0000256" key="8">
    <source>
        <dbReference type="ARBA" id="ARBA00022989"/>
    </source>
</evidence>
<dbReference type="FunCoup" id="A0A540VAW0">
    <property type="interactions" value="235"/>
</dbReference>
<feature type="transmembrane region" description="Helical" evidence="10">
    <location>
        <begin position="315"/>
        <end position="336"/>
    </location>
</feature>
<evidence type="ECO:0000256" key="1">
    <source>
        <dbReference type="ARBA" id="ARBA00004651"/>
    </source>
</evidence>
<dbReference type="GO" id="GO:0046685">
    <property type="term" value="P:response to arsenic-containing substance"/>
    <property type="evidence" value="ECO:0007669"/>
    <property type="project" value="UniProtKB-KW"/>
</dbReference>
<keyword evidence="4" id="KW-0813">Transport</keyword>
<evidence type="ECO:0000256" key="3">
    <source>
        <dbReference type="ARBA" id="ARBA00009843"/>
    </source>
</evidence>
<dbReference type="PANTHER" id="PTHR43302">
    <property type="entry name" value="TRANSPORTER ARSB-RELATED"/>
    <property type="match status" value="1"/>
</dbReference>
<feature type="transmembrane region" description="Helical" evidence="10">
    <location>
        <begin position="280"/>
        <end position="303"/>
    </location>
</feature>
<name>A0A540VAW0_9CHLR</name>
<dbReference type="CDD" id="cd01117">
    <property type="entry name" value="YbiR_permease"/>
    <property type="match status" value="1"/>
</dbReference>
<feature type="transmembrane region" description="Helical" evidence="10">
    <location>
        <begin position="180"/>
        <end position="203"/>
    </location>
</feature>
<keyword evidence="9 10" id="KW-0472">Membrane</keyword>
<gene>
    <name evidence="12" type="ORF">FKZ61_19375</name>
</gene>
<dbReference type="EMBL" id="VIGC01000031">
    <property type="protein sequence ID" value="TQE93907.1"/>
    <property type="molecule type" value="Genomic_DNA"/>
</dbReference>
<dbReference type="RefSeq" id="WP_141611829.1">
    <property type="nucleotide sequence ID" value="NZ_VIGC02000031.1"/>
</dbReference>
<evidence type="ECO:0000256" key="4">
    <source>
        <dbReference type="ARBA" id="ARBA00022448"/>
    </source>
</evidence>
<keyword evidence="5" id="KW-1003">Cell membrane</keyword>
<evidence type="ECO:0000256" key="5">
    <source>
        <dbReference type="ARBA" id="ARBA00022475"/>
    </source>
</evidence>
<dbReference type="GO" id="GO:0015105">
    <property type="term" value="F:arsenite transmembrane transporter activity"/>
    <property type="evidence" value="ECO:0007669"/>
    <property type="project" value="InterPro"/>
</dbReference>
<proteinExistence type="inferred from homology"/>
<comment type="subcellular location">
    <subcellularLocation>
        <location evidence="1">Cell membrane</location>
        <topology evidence="1">Multi-pass membrane protein</topology>
    </subcellularLocation>
</comment>
<dbReference type="Proteomes" id="UP000317371">
    <property type="component" value="Unassembled WGS sequence"/>
</dbReference>
<dbReference type="InterPro" id="IPR004680">
    <property type="entry name" value="Cit_transptr-like_dom"/>
</dbReference>
<feature type="transmembrane region" description="Helical" evidence="10">
    <location>
        <begin position="389"/>
        <end position="410"/>
    </location>
</feature>
<keyword evidence="13" id="KW-1185">Reference proteome</keyword>
<evidence type="ECO:0000256" key="9">
    <source>
        <dbReference type="ARBA" id="ARBA00023136"/>
    </source>
</evidence>
<sequence length="412" mass="44156">MALIQGGVFWLSLAVVAVTIVGVAVGRFPLLRMNRATIALTGAALLILLGAIPLEEAYAALDLDTLTLLFAMMILNANLRRAGFFHLVGRWVVQRAHSPRQLLAFIILSSGVLSAVFLNDTIVLTFTPLVLEICRTLKQRPIPYLIALVTAANIGSAGTITGNPQNMIIGVASGMPFLRFTGYLGPVALMGLVLIWIVLLGLYRRELAVDRFDGVPPPSVQAEPRLLRKSLVATGLMVLAFLAGMPIPQAALGAAALLLISRRVDPERVFAEVDWSLLVFFAGLFIVTGSLETLGVSGQLFALMQPVAERGIVSLSLVAVVLSNLISNVPAVLLFRPFVPHFPDPTQAWLTLAMATTFAGNLTLLGSVANLIVAEIARRRGVEMGFGEYLRAGVPITLLSLALGIAWLLWVL</sequence>
<feature type="transmembrane region" description="Helical" evidence="10">
    <location>
        <begin position="66"/>
        <end position="83"/>
    </location>
</feature>
<reference evidence="12 13" key="1">
    <citation type="submission" date="2019-06" db="EMBL/GenBank/DDBJ databases">
        <title>Genome sequence of Litorilinea aerophila BAA-2444.</title>
        <authorList>
            <person name="Maclea K.S."/>
            <person name="Maurais E.G."/>
            <person name="Iannazzi L.C."/>
        </authorList>
    </citation>
    <scope>NUCLEOTIDE SEQUENCE [LARGE SCALE GENOMIC DNA]</scope>
    <source>
        <strain evidence="12 13">ATCC BAA-2444</strain>
    </source>
</reference>
<evidence type="ECO:0000313" key="12">
    <source>
        <dbReference type="EMBL" id="TQE93907.1"/>
    </source>
</evidence>
<protein>
    <submittedName>
        <fullName evidence="12">Anion transporter</fullName>
    </submittedName>
</protein>
<feature type="transmembrane region" description="Helical" evidence="10">
    <location>
        <begin position="348"/>
        <end position="377"/>
    </location>
</feature>
<dbReference type="InParanoid" id="A0A540VAW0"/>
<dbReference type="AlphaFoldDB" id="A0A540VAW0"/>
<comment type="similarity">
    <text evidence="2">Belongs to the ArsB family.</text>
</comment>
<dbReference type="GO" id="GO:0005886">
    <property type="term" value="C:plasma membrane"/>
    <property type="evidence" value="ECO:0007669"/>
    <property type="project" value="UniProtKB-SubCell"/>
</dbReference>
<dbReference type="InterPro" id="IPR000802">
    <property type="entry name" value="Arsenical_pump_ArsB"/>
</dbReference>
<feature type="domain" description="Citrate transporter-like" evidence="11">
    <location>
        <begin position="32"/>
        <end position="359"/>
    </location>
</feature>
<evidence type="ECO:0000313" key="13">
    <source>
        <dbReference type="Proteomes" id="UP000317371"/>
    </source>
</evidence>